<comment type="caution">
    <text evidence="2">The sequence shown here is derived from an EMBL/GenBank/DDBJ whole genome shotgun (WGS) entry which is preliminary data.</text>
</comment>
<dbReference type="EMBL" id="CAKLBY020000105">
    <property type="protein sequence ID" value="CAK7926972.1"/>
    <property type="molecule type" value="Genomic_DNA"/>
</dbReference>
<dbReference type="Proteomes" id="UP001162060">
    <property type="component" value="Unassembled WGS sequence"/>
</dbReference>
<accession>A0AAV1TZH1</accession>
<feature type="region of interest" description="Disordered" evidence="1">
    <location>
        <begin position="46"/>
        <end position="78"/>
    </location>
</feature>
<feature type="compositionally biased region" description="Polar residues" evidence="1">
    <location>
        <begin position="62"/>
        <end position="78"/>
    </location>
</feature>
<name>A0AAV1TZH1_9STRA</name>
<evidence type="ECO:0000256" key="1">
    <source>
        <dbReference type="SAM" id="MobiDB-lite"/>
    </source>
</evidence>
<evidence type="ECO:0000313" key="2">
    <source>
        <dbReference type="EMBL" id="CAK7926972.1"/>
    </source>
</evidence>
<protein>
    <submittedName>
        <fullName evidence="2">Uncharacterized protein</fullName>
    </submittedName>
</protein>
<sequence>MSASDVPMVKKPVAKHFGEAASTIFPTTSDVSLSSDSERIRADMVRSHLSRRRLKTAPMPLSSATNPMPKASTPQSLD</sequence>
<gene>
    <name evidence="2" type="ORF">PM001_LOCUS12122</name>
</gene>
<evidence type="ECO:0000313" key="3">
    <source>
        <dbReference type="Proteomes" id="UP001162060"/>
    </source>
</evidence>
<organism evidence="2 3">
    <name type="scientific">Peronospora matthiolae</name>
    <dbReference type="NCBI Taxonomy" id="2874970"/>
    <lineage>
        <taxon>Eukaryota</taxon>
        <taxon>Sar</taxon>
        <taxon>Stramenopiles</taxon>
        <taxon>Oomycota</taxon>
        <taxon>Peronosporomycetes</taxon>
        <taxon>Peronosporales</taxon>
        <taxon>Peronosporaceae</taxon>
        <taxon>Peronospora</taxon>
    </lineage>
</organism>
<reference evidence="2" key="1">
    <citation type="submission" date="2024-01" db="EMBL/GenBank/DDBJ databases">
        <authorList>
            <person name="Webb A."/>
        </authorList>
    </citation>
    <scope>NUCLEOTIDE SEQUENCE</scope>
    <source>
        <strain evidence="2">Pm1</strain>
    </source>
</reference>
<proteinExistence type="predicted"/>
<dbReference type="AlphaFoldDB" id="A0AAV1TZH1"/>